<dbReference type="EMBL" id="HBKO01035245">
    <property type="protein sequence ID" value="CAE2258636.1"/>
    <property type="molecule type" value="Transcribed_RNA"/>
</dbReference>
<organism evidence="3">
    <name type="scientific">Prymnesium polylepis</name>
    <dbReference type="NCBI Taxonomy" id="72548"/>
    <lineage>
        <taxon>Eukaryota</taxon>
        <taxon>Haptista</taxon>
        <taxon>Haptophyta</taxon>
        <taxon>Prymnesiophyceae</taxon>
        <taxon>Prymnesiales</taxon>
        <taxon>Prymnesiaceae</taxon>
        <taxon>Prymnesium</taxon>
    </lineage>
</organism>
<reference evidence="3" key="1">
    <citation type="submission" date="2021-01" db="EMBL/GenBank/DDBJ databases">
        <authorList>
            <person name="Corre E."/>
            <person name="Pelletier E."/>
            <person name="Niang G."/>
            <person name="Scheremetjew M."/>
            <person name="Finn R."/>
            <person name="Kale V."/>
            <person name="Holt S."/>
            <person name="Cochrane G."/>
            <person name="Meng A."/>
            <person name="Brown T."/>
            <person name="Cohen L."/>
        </authorList>
    </citation>
    <scope>NUCLEOTIDE SEQUENCE</scope>
    <source>
        <strain evidence="3">UIO037</strain>
    </source>
</reference>
<name>A0A6T8CNZ7_9EUKA</name>
<dbReference type="AlphaFoldDB" id="A0A6T8CNZ7"/>
<dbReference type="InterPro" id="IPR036047">
    <property type="entry name" value="F-box-like_dom_sf"/>
</dbReference>
<protein>
    <recommendedName>
        <fullName evidence="1">F-box domain-containing protein</fullName>
    </recommendedName>
</protein>
<dbReference type="SUPFAM" id="SSF81383">
    <property type="entry name" value="F-box domain"/>
    <property type="match status" value="1"/>
</dbReference>
<gene>
    <name evidence="2" type="ORF">CPOL0286_LOCUS16043</name>
    <name evidence="3" type="ORF">CPOL0286_LOCUS16044</name>
</gene>
<proteinExistence type="predicted"/>
<sequence length="389" mass="43374">MRVSLDEHIQRLEQLPTDALAAVWSLLDPDDAFAASLACRKLNAARDGAPIRTRICSSLRSVSLRQWAEALGCPSPYPHWVKLHGLQAAALYNGRVGLAMKPPNESGRIPIEVDGGLGECATGLQHAVRILVKPVNIRPLTQLGSELVLAVRLLTSRGGRQMRHAVLPREHSCFLREAALPPTNPLLSFEVNLRNSTLSTNSGMENRGMTFADMDFMVEEEEREKLQPLIMWSQPLPSARWANVERPELMTMLGVPLAVQRLEAPSSRGRLEMQNQQATLLMIDPETGMAHPHWQDGVGEVLVYRCPTPSTSAVTVGHLTVFDMDIVSSFIDDELQCGEALSENPIRASNLNEYRQHWKGYEERCVCRKLEVARKLAKVKQLSRVDRNT</sequence>
<evidence type="ECO:0000259" key="1">
    <source>
        <dbReference type="PROSITE" id="PS50181"/>
    </source>
</evidence>
<accession>A0A6T8CNZ7</accession>
<feature type="domain" description="F-box" evidence="1">
    <location>
        <begin position="9"/>
        <end position="55"/>
    </location>
</feature>
<dbReference type="InterPro" id="IPR001810">
    <property type="entry name" value="F-box_dom"/>
</dbReference>
<dbReference type="EMBL" id="HBKO01035246">
    <property type="protein sequence ID" value="CAE2258639.1"/>
    <property type="molecule type" value="Transcribed_RNA"/>
</dbReference>
<dbReference type="PROSITE" id="PS50181">
    <property type="entry name" value="FBOX"/>
    <property type="match status" value="1"/>
</dbReference>
<evidence type="ECO:0000313" key="3">
    <source>
        <dbReference type="EMBL" id="CAE2258639.1"/>
    </source>
</evidence>
<evidence type="ECO:0000313" key="2">
    <source>
        <dbReference type="EMBL" id="CAE2258636.1"/>
    </source>
</evidence>